<comment type="similarity">
    <text evidence="1">Belongs to the sel-1 family.</text>
</comment>
<dbReference type="Pfam" id="PF08238">
    <property type="entry name" value="Sel1"/>
    <property type="match status" value="8"/>
</dbReference>
<dbReference type="InterPro" id="IPR006597">
    <property type="entry name" value="Sel1-like"/>
</dbReference>
<dbReference type="GO" id="GO:0005789">
    <property type="term" value="C:endoplasmic reticulum membrane"/>
    <property type="evidence" value="ECO:0007669"/>
    <property type="project" value="TreeGrafter"/>
</dbReference>
<dbReference type="SUPFAM" id="SSF81901">
    <property type="entry name" value="HCP-like"/>
    <property type="match status" value="3"/>
</dbReference>
<dbReference type="EMBL" id="FR824163">
    <property type="protein sequence ID" value="CCA21292.1"/>
    <property type="molecule type" value="Genomic_DNA"/>
</dbReference>
<dbReference type="GO" id="GO:0036503">
    <property type="term" value="P:ERAD pathway"/>
    <property type="evidence" value="ECO:0007669"/>
    <property type="project" value="TreeGrafter"/>
</dbReference>
<protein>
    <submittedName>
        <fullName evidence="2">Uncharacterized protein AlNc14C118G6577</fullName>
    </submittedName>
</protein>
<dbReference type="InterPro" id="IPR011990">
    <property type="entry name" value="TPR-like_helical_dom_sf"/>
</dbReference>
<dbReference type="PANTHER" id="PTHR11102:SF147">
    <property type="entry name" value="SEL1L ADAPTOR SUBUNIT OF ERAD E3 UBIQUITIN LIGASE"/>
    <property type="match status" value="1"/>
</dbReference>
<dbReference type="Gene3D" id="1.25.40.10">
    <property type="entry name" value="Tetratricopeptide repeat domain"/>
    <property type="match status" value="2"/>
</dbReference>
<dbReference type="AlphaFoldDB" id="F0WJ46"/>
<evidence type="ECO:0000256" key="1">
    <source>
        <dbReference type="ARBA" id="ARBA00038101"/>
    </source>
</evidence>
<dbReference type="SMART" id="SM00671">
    <property type="entry name" value="SEL1"/>
    <property type="match status" value="6"/>
</dbReference>
<name>F0WJ46_9STRA</name>
<dbReference type="InterPro" id="IPR050767">
    <property type="entry name" value="Sel1_AlgK"/>
</dbReference>
<sequence>MVAQTYQCIRQWELHLNHDAIDLHAYGLIPVFYNLKMLQNVRRVRNAAKFASACRNQAFMNACDRIRRTDRYRSTLFRFQSTKNTLESDVMTAWKRGKECLDAPLDKIKAIEYFQIAAKGGIPDAQYQLGDLLLQNSEIAPNNVDEELLRDAETERIQLRHNDPKDIRSIRKQARLMHQKFQNESKTNQLSVQHFKSKDLNAVFGVEVPKLLDPNFSVSNLDVCGDSETRGIHWIRNAADQNLMIAQVRMGNICISQDTPLAKFALEWYGATLKQQIPVETIESKLQGDASYNIGMILYDSVSNSDPPLPQDRALSVRYFVKASELGDVAAQFFVGTLLFHGSKECQVAVNVPSGLMMIDTAANKGHTGAMFFLAQLYRSGDIEKNIIIDKVKFRYYLDAAVDRKDPDALFCLADMYYHGIDEEKDFNAAQQWYKEAAIAGNVDAFCCLGSIFYHGVGVTQDYHAAFQYYQQAADQNSRQAWKNLAEMHLFGRGVPENPELANSILKMLKDSDS</sequence>
<dbReference type="PANTHER" id="PTHR11102">
    <property type="entry name" value="SEL-1-LIKE PROTEIN"/>
    <property type="match status" value="1"/>
</dbReference>
<evidence type="ECO:0000313" key="2">
    <source>
        <dbReference type="EMBL" id="CCA21292.1"/>
    </source>
</evidence>
<gene>
    <name evidence="2" type="primary">AlNc14C118G6577</name>
    <name evidence="2" type="ORF">ALNC14_074350</name>
</gene>
<reference evidence="2" key="1">
    <citation type="journal article" date="2011" name="PLoS Biol.">
        <title>Gene gain and loss during evolution of obligate parasitism in the white rust pathogen of Arabidopsis thaliana.</title>
        <authorList>
            <person name="Kemen E."/>
            <person name="Gardiner A."/>
            <person name="Schultz-Larsen T."/>
            <person name="Kemen A.C."/>
            <person name="Balmuth A.L."/>
            <person name="Robert-Seilaniantz A."/>
            <person name="Bailey K."/>
            <person name="Holub E."/>
            <person name="Studholme D.J."/>
            <person name="Maclean D."/>
            <person name="Jones J.D."/>
        </authorList>
    </citation>
    <scope>NUCLEOTIDE SEQUENCE</scope>
</reference>
<reference evidence="2" key="2">
    <citation type="submission" date="2011-02" db="EMBL/GenBank/DDBJ databases">
        <authorList>
            <person name="MacLean D."/>
        </authorList>
    </citation>
    <scope>NUCLEOTIDE SEQUENCE</scope>
</reference>
<organism evidence="2">
    <name type="scientific">Albugo laibachii Nc14</name>
    <dbReference type="NCBI Taxonomy" id="890382"/>
    <lineage>
        <taxon>Eukaryota</taxon>
        <taxon>Sar</taxon>
        <taxon>Stramenopiles</taxon>
        <taxon>Oomycota</taxon>
        <taxon>Peronosporomycetes</taxon>
        <taxon>Albuginales</taxon>
        <taxon>Albuginaceae</taxon>
        <taxon>Albugo</taxon>
    </lineage>
</organism>
<accession>F0WJ46</accession>
<proteinExistence type="inferred from homology"/>
<dbReference type="HOGENOM" id="CLU_606196_0_0_1"/>